<evidence type="ECO:0000313" key="3">
    <source>
        <dbReference type="EMBL" id="KAJ8901336.1"/>
    </source>
</evidence>
<protein>
    <recommendedName>
        <fullName evidence="5">Endoplasmic reticulum transmembrane protein</fullName>
    </recommendedName>
</protein>
<dbReference type="Proteomes" id="UP001157974">
    <property type="component" value="Unassembled WGS sequence"/>
</dbReference>
<dbReference type="AlphaFoldDB" id="A0AAV8UIR1"/>
<reference evidence="3 4" key="1">
    <citation type="journal article" date="2023" name="Nat. Commun.">
        <title>Origin of minicircular mitochondrial genomes in red algae.</title>
        <authorList>
            <person name="Lee Y."/>
            <person name="Cho C.H."/>
            <person name="Lee Y.M."/>
            <person name="Park S.I."/>
            <person name="Yang J.H."/>
            <person name="West J.A."/>
            <person name="Bhattacharya D."/>
            <person name="Yoon H.S."/>
        </authorList>
    </citation>
    <scope>NUCLEOTIDE SEQUENCE [LARGE SCALE GENOMIC DNA]</scope>
    <source>
        <strain evidence="3 4">CCMP1338</strain>
        <tissue evidence="3">Whole cell</tissue>
    </source>
</reference>
<sequence>MALVGTLMTLLVFMISQFWLRGRRMDVLESETTKMAEERRELLAKIGELGQAFEDFREEKESLKSKIRDEHKRRAAKENPKENRGTTVVDLARAQAQRHLQPIDINL</sequence>
<feature type="signal peptide" evidence="2">
    <location>
        <begin position="1"/>
        <end position="22"/>
    </location>
</feature>
<comment type="caution">
    <text evidence="3">The sequence shown here is derived from an EMBL/GenBank/DDBJ whole genome shotgun (WGS) entry which is preliminary data.</text>
</comment>
<feature type="region of interest" description="Disordered" evidence="1">
    <location>
        <begin position="66"/>
        <end position="86"/>
    </location>
</feature>
<proteinExistence type="predicted"/>
<organism evidence="3 4">
    <name type="scientific">Rhodosorus marinus</name>
    <dbReference type="NCBI Taxonomy" id="101924"/>
    <lineage>
        <taxon>Eukaryota</taxon>
        <taxon>Rhodophyta</taxon>
        <taxon>Stylonematophyceae</taxon>
        <taxon>Stylonematales</taxon>
        <taxon>Stylonemataceae</taxon>
        <taxon>Rhodosorus</taxon>
    </lineage>
</organism>
<gene>
    <name evidence="3" type="ORF">NDN08_007184</name>
</gene>
<accession>A0AAV8UIR1</accession>
<evidence type="ECO:0008006" key="5">
    <source>
        <dbReference type="Google" id="ProtNLM"/>
    </source>
</evidence>
<keyword evidence="2" id="KW-0732">Signal</keyword>
<evidence type="ECO:0000256" key="1">
    <source>
        <dbReference type="SAM" id="MobiDB-lite"/>
    </source>
</evidence>
<evidence type="ECO:0000256" key="2">
    <source>
        <dbReference type="SAM" id="SignalP"/>
    </source>
</evidence>
<evidence type="ECO:0000313" key="4">
    <source>
        <dbReference type="Proteomes" id="UP001157974"/>
    </source>
</evidence>
<dbReference type="EMBL" id="JAMWBK010000011">
    <property type="protein sequence ID" value="KAJ8901336.1"/>
    <property type="molecule type" value="Genomic_DNA"/>
</dbReference>
<keyword evidence="4" id="KW-1185">Reference proteome</keyword>
<feature type="compositionally biased region" description="Basic and acidic residues" evidence="1">
    <location>
        <begin position="66"/>
        <end position="84"/>
    </location>
</feature>
<name>A0AAV8UIR1_9RHOD</name>
<feature type="chain" id="PRO_5043339388" description="Endoplasmic reticulum transmembrane protein" evidence="2">
    <location>
        <begin position="23"/>
        <end position="107"/>
    </location>
</feature>